<protein>
    <recommendedName>
        <fullName evidence="8">Guanine nucleotide-binding protein subunit beta-like protein</fullName>
    </recommendedName>
</protein>
<evidence type="ECO:0000313" key="7">
    <source>
        <dbReference type="Proteomes" id="UP001465755"/>
    </source>
</evidence>
<dbReference type="SMART" id="SM00320">
    <property type="entry name" value="WD40"/>
    <property type="match status" value="7"/>
</dbReference>
<reference evidence="6 7" key="1">
    <citation type="journal article" date="2024" name="Nat. Commun.">
        <title>Phylogenomics reveals the evolutionary origins of lichenization in chlorophyte algae.</title>
        <authorList>
            <person name="Puginier C."/>
            <person name="Libourel C."/>
            <person name="Otte J."/>
            <person name="Skaloud P."/>
            <person name="Haon M."/>
            <person name="Grisel S."/>
            <person name="Petersen M."/>
            <person name="Berrin J.G."/>
            <person name="Delaux P.M."/>
            <person name="Dal Grande F."/>
            <person name="Keller J."/>
        </authorList>
    </citation>
    <scope>NUCLEOTIDE SEQUENCE [LARGE SCALE GENOMIC DNA]</scope>
    <source>
        <strain evidence="6 7">SAG 2036</strain>
    </source>
</reference>
<feature type="region of interest" description="Disordered" evidence="5">
    <location>
        <begin position="1"/>
        <end position="26"/>
    </location>
</feature>
<dbReference type="Pfam" id="PF00400">
    <property type="entry name" value="WD40"/>
    <property type="match status" value="6"/>
</dbReference>
<evidence type="ECO:0000256" key="4">
    <source>
        <dbReference type="SAM" id="Coils"/>
    </source>
</evidence>
<keyword evidence="4" id="KW-0175">Coiled coil</keyword>
<dbReference type="CDD" id="cd00200">
    <property type="entry name" value="WD40"/>
    <property type="match status" value="1"/>
</dbReference>
<sequence>MSDEHEEEPALQEPASVRAPRISQEDRSALLAQQALLEQQANALGIYSDSEQPTRERRSSVSRLHSHPGDSSAETASPEVFDTDNFNTGVLELSPVQERTEEALSFSDAELQESFVAGSTVGRRSSTVGRRSSDVHSQPAPVFPARHSQEFSDGNELTISEQRYDFSARHSIAESNVAARYTGDSLASDFGARYTADSLAQSSSGPYSDVLQDDGDFAVDTDIVMAYNDDSVRHFLQAMEMHDTLDTFEKEWQDKIHNPEGAAAQRRSSSLDGFRNPDGSVAASRRSSVAQEAPQPTPRTAQITSLQSQLEAAQQALAEARLQVAEKEQAEQDVLAATQSAQQMAAQAVADAEAATDAAREQAAEALQHARTAASLAERNGRELQTLQAQRQMLQEQVEDAQASLQRQIDAEAAAAEAAAANVRTVSEAAVQVSPLPSARAQPAAPAKPSTATPAKPSAAAPPKAPATAPAKTSAAAPAKTPAAAPVKTPTTAGKRQVATPANNKPVSPPVSKPPSAASRGFKPAFGVSHRASWVAETHPLPAKKSALTPLPTGDPEMLSLQELPPAPVKSWWLLRTMTAHSKAIAGVAAHPSKPIAVTASDDHTWQMWHLPSGERILSGEGHAGWVAGVAFHPKGTYLASASGDACVKLWSFASQKCVATYKGHTQAVWGVAWHSEGNFLASCSLDHSMRIWDFSNGKSRQILRGHTDSVNEVGWQEGSGNLCSASADKTVCVWDARSGMPTLKLLGHEASCNCATFNQEGNLVASGDANGVVRLWDLRKMAELLTLPLTPAGKAVNSCRFDHSGKVLIAASDSGKVECLDVGTGAKIKELEGHAGPVHDVAMTADGLLSAGADGTLRIWGKNE</sequence>
<evidence type="ECO:0000256" key="5">
    <source>
        <dbReference type="SAM" id="MobiDB-lite"/>
    </source>
</evidence>
<dbReference type="PROSITE" id="PS50082">
    <property type="entry name" value="WD_REPEATS_2"/>
    <property type="match status" value="6"/>
</dbReference>
<evidence type="ECO:0008006" key="8">
    <source>
        <dbReference type="Google" id="ProtNLM"/>
    </source>
</evidence>
<feature type="coiled-coil region" evidence="4">
    <location>
        <begin position="303"/>
        <end position="411"/>
    </location>
</feature>
<feature type="region of interest" description="Disordered" evidence="5">
    <location>
        <begin position="122"/>
        <end position="148"/>
    </location>
</feature>
<evidence type="ECO:0000256" key="3">
    <source>
        <dbReference type="PROSITE-ProRule" id="PRU00221"/>
    </source>
</evidence>
<gene>
    <name evidence="6" type="ORF">WJX73_000236</name>
</gene>
<feature type="region of interest" description="Disordered" evidence="5">
    <location>
        <begin position="437"/>
        <end position="523"/>
    </location>
</feature>
<feature type="repeat" description="WD" evidence="3">
    <location>
        <begin position="620"/>
        <end position="661"/>
    </location>
</feature>
<feature type="compositionally biased region" description="Low complexity" evidence="5">
    <location>
        <begin position="280"/>
        <end position="290"/>
    </location>
</feature>
<dbReference type="Proteomes" id="UP001465755">
    <property type="component" value="Unassembled WGS sequence"/>
</dbReference>
<dbReference type="EMBL" id="JALJOQ010000001">
    <property type="protein sequence ID" value="KAK9814853.1"/>
    <property type="molecule type" value="Genomic_DNA"/>
</dbReference>
<feature type="compositionally biased region" description="Acidic residues" evidence="5">
    <location>
        <begin position="1"/>
        <end position="10"/>
    </location>
</feature>
<evidence type="ECO:0000256" key="1">
    <source>
        <dbReference type="ARBA" id="ARBA00022574"/>
    </source>
</evidence>
<dbReference type="PANTHER" id="PTHR14604">
    <property type="entry name" value="WD40 REPEAT PF20"/>
    <property type="match status" value="1"/>
</dbReference>
<comment type="caution">
    <text evidence="6">The sequence shown here is derived from an EMBL/GenBank/DDBJ whole genome shotgun (WGS) entry which is preliminary data.</text>
</comment>
<dbReference type="InterPro" id="IPR015943">
    <property type="entry name" value="WD40/YVTN_repeat-like_dom_sf"/>
</dbReference>
<dbReference type="PRINTS" id="PR00320">
    <property type="entry name" value="GPROTEINBRPT"/>
</dbReference>
<feature type="repeat" description="WD" evidence="3">
    <location>
        <begin position="746"/>
        <end position="787"/>
    </location>
</feature>
<feature type="compositionally biased region" description="Low complexity" evidence="5">
    <location>
        <begin position="443"/>
        <end position="493"/>
    </location>
</feature>
<dbReference type="PROSITE" id="PS00678">
    <property type="entry name" value="WD_REPEATS_1"/>
    <property type="match status" value="3"/>
</dbReference>
<dbReference type="PROSITE" id="PS50294">
    <property type="entry name" value="WD_REPEATS_REGION"/>
    <property type="match status" value="6"/>
</dbReference>
<organism evidence="6 7">
    <name type="scientific">Symbiochloris irregularis</name>
    <dbReference type="NCBI Taxonomy" id="706552"/>
    <lineage>
        <taxon>Eukaryota</taxon>
        <taxon>Viridiplantae</taxon>
        <taxon>Chlorophyta</taxon>
        <taxon>core chlorophytes</taxon>
        <taxon>Trebouxiophyceae</taxon>
        <taxon>Trebouxiales</taxon>
        <taxon>Trebouxiaceae</taxon>
        <taxon>Symbiochloris</taxon>
    </lineage>
</organism>
<keyword evidence="2" id="KW-0677">Repeat</keyword>
<feature type="repeat" description="WD" evidence="3">
    <location>
        <begin position="832"/>
        <end position="865"/>
    </location>
</feature>
<dbReference type="AlphaFoldDB" id="A0AAW1Q2X9"/>
<dbReference type="InterPro" id="IPR020472">
    <property type="entry name" value="WD40_PAC1"/>
</dbReference>
<dbReference type="SUPFAM" id="SSF50978">
    <property type="entry name" value="WD40 repeat-like"/>
    <property type="match status" value="1"/>
</dbReference>
<accession>A0AAW1Q2X9</accession>
<dbReference type="InterPro" id="IPR019775">
    <property type="entry name" value="WD40_repeat_CS"/>
</dbReference>
<evidence type="ECO:0000313" key="6">
    <source>
        <dbReference type="EMBL" id="KAK9814853.1"/>
    </source>
</evidence>
<feature type="region of interest" description="Disordered" evidence="5">
    <location>
        <begin position="44"/>
        <end position="81"/>
    </location>
</feature>
<feature type="repeat" description="WD" evidence="3">
    <location>
        <begin position="578"/>
        <end position="619"/>
    </location>
</feature>
<keyword evidence="7" id="KW-1185">Reference proteome</keyword>
<dbReference type="InterPro" id="IPR001680">
    <property type="entry name" value="WD40_rpt"/>
</dbReference>
<feature type="region of interest" description="Disordered" evidence="5">
    <location>
        <begin position="260"/>
        <end position="301"/>
    </location>
</feature>
<dbReference type="InterPro" id="IPR036322">
    <property type="entry name" value="WD40_repeat_dom_sf"/>
</dbReference>
<name>A0AAW1Q2X9_9CHLO</name>
<dbReference type="PANTHER" id="PTHR14604:SF3">
    <property type="entry name" value="SPERM-ASSOCIATED ANTIGEN 16 PROTEIN"/>
    <property type="match status" value="1"/>
</dbReference>
<dbReference type="Gene3D" id="2.130.10.10">
    <property type="entry name" value="YVTN repeat-like/Quinoprotein amine dehydrogenase"/>
    <property type="match status" value="3"/>
</dbReference>
<proteinExistence type="predicted"/>
<dbReference type="InterPro" id="IPR050995">
    <property type="entry name" value="WD-F-box_domain-protein"/>
</dbReference>
<evidence type="ECO:0000256" key="2">
    <source>
        <dbReference type="ARBA" id="ARBA00022737"/>
    </source>
</evidence>
<feature type="repeat" description="WD" evidence="3">
    <location>
        <begin position="662"/>
        <end position="703"/>
    </location>
</feature>
<feature type="repeat" description="WD" evidence="3">
    <location>
        <begin position="704"/>
        <end position="745"/>
    </location>
</feature>
<keyword evidence="1 3" id="KW-0853">WD repeat</keyword>